<evidence type="ECO:0000313" key="1">
    <source>
        <dbReference type="EMBL" id="JAH46464.1"/>
    </source>
</evidence>
<dbReference type="AlphaFoldDB" id="A0A0E9SYN7"/>
<proteinExistence type="predicted"/>
<dbReference type="EMBL" id="GBXM01062113">
    <property type="protein sequence ID" value="JAH46464.1"/>
    <property type="molecule type" value="Transcribed_RNA"/>
</dbReference>
<reference evidence="1" key="2">
    <citation type="journal article" date="2015" name="Fish Shellfish Immunol.">
        <title>Early steps in the European eel (Anguilla anguilla)-Vibrio vulnificus interaction in the gills: Role of the RtxA13 toxin.</title>
        <authorList>
            <person name="Callol A."/>
            <person name="Pajuelo D."/>
            <person name="Ebbesson L."/>
            <person name="Teles M."/>
            <person name="MacKenzie S."/>
            <person name="Amaro C."/>
        </authorList>
    </citation>
    <scope>NUCLEOTIDE SEQUENCE</scope>
</reference>
<organism evidence="1">
    <name type="scientific">Anguilla anguilla</name>
    <name type="common">European freshwater eel</name>
    <name type="synonym">Muraena anguilla</name>
    <dbReference type="NCBI Taxonomy" id="7936"/>
    <lineage>
        <taxon>Eukaryota</taxon>
        <taxon>Metazoa</taxon>
        <taxon>Chordata</taxon>
        <taxon>Craniata</taxon>
        <taxon>Vertebrata</taxon>
        <taxon>Euteleostomi</taxon>
        <taxon>Actinopterygii</taxon>
        <taxon>Neopterygii</taxon>
        <taxon>Teleostei</taxon>
        <taxon>Anguilliformes</taxon>
        <taxon>Anguillidae</taxon>
        <taxon>Anguilla</taxon>
    </lineage>
</organism>
<accession>A0A0E9SYN7</accession>
<name>A0A0E9SYN7_ANGAN</name>
<protein>
    <submittedName>
        <fullName evidence="1">Uncharacterized protein</fullName>
    </submittedName>
</protein>
<reference evidence="1" key="1">
    <citation type="submission" date="2014-11" db="EMBL/GenBank/DDBJ databases">
        <authorList>
            <person name="Amaro Gonzalez C."/>
        </authorList>
    </citation>
    <scope>NUCLEOTIDE SEQUENCE</scope>
</reference>
<sequence>MTKRSLVDSCQCPCFFLNTTWLPNHVNLYHLNFNSFKGDQFVHSWCMTINIYTCNKSTK</sequence>